<evidence type="ECO:0000313" key="4">
    <source>
        <dbReference type="EMBL" id="MPM16762.1"/>
    </source>
</evidence>
<dbReference type="AlphaFoldDB" id="A0A644XKP8"/>
<reference evidence="4" key="1">
    <citation type="submission" date="2019-08" db="EMBL/GenBank/DDBJ databases">
        <authorList>
            <person name="Kucharzyk K."/>
            <person name="Murdoch R.W."/>
            <person name="Higgins S."/>
            <person name="Loffler F."/>
        </authorList>
    </citation>
    <scope>NUCLEOTIDE SEQUENCE</scope>
</reference>
<dbReference type="PANTHER" id="PTHR46594:SF4">
    <property type="entry name" value="P-TYPE CATION-TRANSPORTING ATPASE"/>
    <property type="match status" value="1"/>
</dbReference>
<feature type="domain" description="HMA" evidence="3">
    <location>
        <begin position="33"/>
        <end position="99"/>
    </location>
</feature>
<evidence type="ECO:0000259" key="3">
    <source>
        <dbReference type="PROSITE" id="PS50846"/>
    </source>
</evidence>
<dbReference type="Pfam" id="PF00403">
    <property type="entry name" value="HMA"/>
    <property type="match status" value="1"/>
</dbReference>
<gene>
    <name evidence="4" type="ORF">SDC9_63144</name>
</gene>
<sequence length="140" mass="14503">MKSNIFAWVAAALFILPVVTFGQTETKEKPKKVEEIKIQTNLHCASCKEKIETELASVKGVKEAVADVDTKIVTVKFSPKKTNAAEIVERIQKLGYQAKTIGGCCPGKTEGSGCKGSGGTESGGCKGSGSGSGSGCGGHH</sequence>
<dbReference type="GO" id="GO:0046872">
    <property type="term" value="F:metal ion binding"/>
    <property type="evidence" value="ECO:0007669"/>
    <property type="project" value="UniProtKB-KW"/>
</dbReference>
<name>A0A644XKP8_9ZZZZ</name>
<feature type="compositionally biased region" description="Gly residues" evidence="2">
    <location>
        <begin position="113"/>
        <end position="140"/>
    </location>
</feature>
<keyword evidence="1" id="KW-0479">Metal-binding</keyword>
<accession>A0A644XKP8</accession>
<dbReference type="PROSITE" id="PS50846">
    <property type="entry name" value="HMA_2"/>
    <property type="match status" value="1"/>
</dbReference>
<evidence type="ECO:0000256" key="1">
    <source>
        <dbReference type="ARBA" id="ARBA00022723"/>
    </source>
</evidence>
<organism evidence="4">
    <name type="scientific">bioreactor metagenome</name>
    <dbReference type="NCBI Taxonomy" id="1076179"/>
    <lineage>
        <taxon>unclassified sequences</taxon>
        <taxon>metagenomes</taxon>
        <taxon>ecological metagenomes</taxon>
    </lineage>
</organism>
<dbReference type="CDD" id="cd00371">
    <property type="entry name" value="HMA"/>
    <property type="match status" value="1"/>
</dbReference>
<dbReference type="InterPro" id="IPR036163">
    <property type="entry name" value="HMA_dom_sf"/>
</dbReference>
<evidence type="ECO:0000256" key="2">
    <source>
        <dbReference type="SAM" id="MobiDB-lite"/>
    </source>
</evidence>
<dbReference type="SUPFAM" id="SSF55008">
    <property type="entry name" value="HMA, heavy metal-associated domain"/>
    <property type="match status" value="1"/>
</dbReference>
<dbReference type="InterPro" id="IPR006121">
    <property type="entry name" value="HMA_dom"/>
</dbReference>
<feature type="region of interest" description="Disordered" evidence="2">
    <location>
        <begin position="110"/>
        <end position="140"/>
    </location>
</feature>
<proteinExistence type="predicted"/>
<dbReference type="PANTHER" id="PTHR46594">
    <property type="entry name" value="P-TYPE CATION-TRANSPORTING ATPASE"/>
    <property type="match status" value="1"/>
</dbReference>
<comment type="caution">
    <text evidence="4">The sequence shown here is derived from an EMBL/GenBank/DDBJ whole genome shotgun (WGS) entry which is preliminary data.</text>
</comment>
<dbReference type="EMBL" id="VSSQ01002671">
    <property type="protein sequence ID" value="MPM16762.1"/>
    <property type="molecule type" value="Genomic_DNA"/>
</dbReference>
<protein>
    <recommendedName>
        <fullName evidence="3">HMA domain-containing protein</fullName>
    </recommendedName>
</protein>
<dbReference type="Gene3D" id="3.30.70.100">
    <property type="match status" value="1"/>
</dbReference>